<organism evidence="24 25">
    <name type="scientific">Anaerohalosphaera lusitana</name>
    <dbReference type="NCBI Taxonomy" id="1936003"/>
    <lineage>
        <taxon>Bacteria</taxon>
        <taxon>Pseudomonadati</taxon>
        <taxon>Planctomycetota</taxon>
        <taxon>Phycisphaerae</taxon>
        <taxon>Sedimentisphaerales</taxon>
        <taxon>Anaerohalosphaeraceae</taxon>
        <taxon>Anaerohalosphaera</taxon>
    </lineage>
</organism>
<feature type="binding site" evidence="19">
    <location>
        <position position="333"/>
    </location>
    <ligand>
        <name>phosphoenolpyruvate</name>
        <dbReference type="ChEBI" id="CHEBI:58702"/>
    </ligand>
</feature>
<dbReference type="Gene3D" id="1.10.274.10">
    <property type="entry name" value="PtsI, HPr-binding domain"/>
    <property type="match status" value="1"/>
</dbReference>
<comment type="similarity">
    <text evidence="5 17">Belongs to the PEP-utilizing enzyme family.</text>
</comment>
<dbReference type="PANTHER" id="PTHR46244:SF3">
    <property type="entry name" value="PHOSPHOENOLPYRUVATE-PROTEIN PHOSPHOTRANSFERASE"/>
    <property type="match status" value="1"/>
</dbReference>
<dbReference type="Pfam" id="PF05524">
    <property type="entry name" value="PEP-utilisers_N"/>
    <property type="match status" value="1"/>
</dbReference>
<keyword evidence="8 17" id="KW-0813">Transport</keyword>
<dbReference type="SUPFAM" id="SSF47831">
    <property type="entry name" value="Enzyme I of the PEP:sugar phosphotransferase system HPr-binding (sub)domain"/>
    <property type="match status" value="1"/>
</dbReference>
<keyword evidence="24" id="KW-0670">Pyruvate</keyword>
<evidence type="ECO:0000256" key="7">
    <source>
        <dbReference type="ARBA" id="ARBA00016544"/>
    </source>
</evidence>
<proteinExistence type="inferred from homology"/>
<feature type="active site" description="Tele-phosphohistidine intermediate" evidence="18">
    <location>
        <position position="190"/>
    </location>
</feature>
<evidence type="ECO:0000256" key="15">
    <source>
        <dbReference type="ARBA" id="ARBA00022842"/>
    </source>
</evidence>
<evidence type="ECO:0000259" key="21">
    <source>
        <dbReference type="Pfam" id="PF00391"/>
    </source>
</evidence>
<dbReference type="InterPro" id="IPR006318">
    <property type="entry name" value="PTS_EI-like"/>
</dbReference>
<dbReference type="InterPro" id="IPR023151">
    <property type="entry name" value="PEP_util_CS"/>
</dbReference>
<reference evidence="25" key="1">
    <citation type="submission" date="2017-02" db="EMBL/GenBank/DDBJ databases">
        <title>Comparative genomics and description of representatives of a novel lineage of planctomycetes thriving in anoxic sediments.</title>
        <authorList>
            <person name="Spring S."/>
            <person name="Bunk B."/>
            <person name="Sproer C."/>
        </authorList>
    </citation>
    <scope>NUCLEOTIDE SEQUENCE [LARGE SCALE GENOMIC DNA]</scope>
    <source>
        <strain evidence="25">ST-NAGAB-D1</strain>
    </source>
</reference>
<keyword evidence="11 17" id="KW-0808">Transferase</keyword>
<evidence type="ECO:0000256" key="2">
    <source>
        <dbReference type="ARBA" id="ARBA00001946"/>
    </source>
</evidence>
<name>A0A1U9NLU6_9BACT</name>
<dbReference type="PROSITE" id="PS00370">
    <property type="entry name" value="PEP_ENZYMES_PHOS_SITE"/>
    <property type="match status" value="1"/>
</dbReference>
<evidence type="ECO:0000256" key="10">
    <source>
        <dbReference type="ARBA" id="ARBA00022597"/>
    </source>
</evidence>
<evidence type="ECO:0000256" key="18">
    <source>
        <dbReference type="PIRSR" id="PIRSR000732-1"/>
    </source>
</evidence>
<evidence type="ECO:0000256" key="19">
    <source>
        <dbReference type="PIRSR" id="PIRSR000732-2"/>
    </source>
</evidence>
<dbReference type="InterPro" id="IPR000121">
    <property type="entry name" value="PEP_util_C"/>
</dbReference>
<dbReference type="InterPro" id="IPR036637">
    <property type="entry name" value="Phosphohistidine_dom_sf"/>
</dbReference>
<comment type="function">
    <text evidence="3 17">General (non sugar-specific) component of the phosphoenolpyruvate-dependent sugar phosphotransferase system (sugar PTS). This major carbohydrate active-transport system catalyzes the phosphorylation of incoming sugar substrates concomitantly with their translocation across the cell membrane. Enzyme I transfers the phosphoryl group from phosphoenolpyruvate (PEP) to the phosphoryl carrier protein (HPr).</text>
</comment>
<dbReference type="InterPro" id="IPR024692">
    <property type="entry name" value="PTS_EI"/>
</dbReference>
<dbReference type="InterPro" id="IPR018274">
    <property type="entry name" value="PEP_util_AS"/>
</dbReference>
<evidence type="ECO:0000256" key="1">
    <source>
        <dbReference type="ARBA" id="ARBA00000683"/>
    </source>
</evidence>
<dbReference type="PIRSF" id="PIRSF000732">
    <property type="entry name" value="PTS_enzyme_I"/>
    <property type="match status" value="1"/>
</dbReference>
<dbReference type="Pfam" id="PF02896">
    <property type="entry name" value="PEP-utilizers_C"/>
    <property type="match status" value="1"/>
</dbReference>
<evidence type="ECO:0000256" key="4">
    <source>
        <dbReference type="ARBA" id="ARBA00004496"/>
    </source>
</evidence>
<dbReference type="PANTHER" id="PTHR46244">
    <property type="entry name" value="PHOSPHOENOLPYRUVATE-PROTEIN PHOSPHOTRANSFERASE"/>
    <property type="match status" value="1"/>
</dbReference>
<comment type="subcellular location">
    <subcellularLocation>
        <location evidence="4 17">Cytoplasm</location>
    </subcellularLocation>
</comment>
<dbReference type="InterPro" id="IPR008279">
    <property type="entry name" value="PEP-util_enz_mobile_dom"/>
</dbReference>
<dbReference type="EMBL" id="CP019791">
    <property type="protein sequence ID" value="AQT68879.1"/>
    <property type="molecule type" value="Genomic_DNA"/>
</dbReference>
<gene>
    <name evidence="24" type="primary">ptsI_2</name>
    <name evidence="24" type="ORF">STSP2_02055</name>
</gene>
<evidence type="ECO:0000256" key="6">
    <source>
        <dbReference type="ARBA" id="ARBA00012232"/>
    </source>
</evidence>
<feature type="binding site" evidence="19">
    <location>
        <position position="297"/>
    </location>
    <ligand>
        <name>phosphoenolpyruvate</name>
        <dbReference type="ChEBI" id="CHEBI:58702"/>
    </ligand>
</feature>
<evidence type="ECO:0000313" key="25">
    <source>
        <dbReference type="Proteomes" id="UP000189674"/>
    </source>
</evidence>
<sequence>MEIRKGIAVSPGIAIAGPLVIDSKDFRIPRRSILPSQREQEVQRVRDAFAGAIHELSKLEKAEGVQKDNIKDIFAVHLRFLRDKSFLARITDFVSEELVTAEYAVSTILREIASHFASIDDVYISERAADIYDIENRLLTQLLGKVQESVEHTSEESVVIAHDLTPTQTASFNKEFIKGFATEAGGRTSHTAIVARTLGIPAVVAIEDLTSAVTPNSTIIIDGNRGVVVVDPDEETRRQYEDYAREFIRLEHELDNLRDKPAVTRDGVVVKLLGNIEFPAEADMVLEKGGEGIGLYRTEFLYLYSGSEPTEEDHYEAYAQTVRNFGEKPVVIRTMDLGADKLPHDSPYPADTNPVLGLRSIRYCLQNLTLFKTQLRAILRASVLGNIRVMFPLITNLQELRQAKMILRDVMEDLDEYEVPYNPSIPIGIMVETPSAALTASLLASEVDFFSIGTNDLIQYTLAVDRSNERVATLSTAADPAVLRLLRSVIHDANKGKIDLSICGEVASDPEFVMLLLGMGVRTLSMASPMIPEIKQIVRSVTIEECNYLARKVATMDSPRQIKNFLRDSATKILPEAF</sequence>
<dbReference type="RefSeq" id="WP_146662240.1">
    <property type="nucleotide sequence ID" value="NZ_CP019791.1"/>
</dbReference>
<keyword evidence="25" id="KW-1185">Reference proteome</keyword>
<dbReference type="PRINTS" id="PR01736">
    <property type="entry name" value="PHPHTRNFRASE"/>
</dbReference>
<evidence type="ECO:0000256" key="5">
    <source>
        <dbReference type="ARBA" id="ARBA00007837"/>
    </source>
</evidence>
<dbReference type="NCBIfam" id="TIGR01417">
    <property type="entry name" value="PTS_I_fam"/>
    <property type="match status" value="1"/>
</dbReference>
<feature type="domain" description="Phosphotransferase system enzyme I N-terminal" evidence="23">
    <location>
        <begin position="5"/>
        <end position="127"/>
    </location>
</feature>
<feature type="binding site" evidence="19">
    <location>
        <position position="466"/>
    </location>
    <ligand>
        <name>phosphoenolpyruvate</name>
        <dbReference type="ChEBI" id="CHEBI:58702"/>
    </ligand>
</feature>
<dbReference type="GO" id="GO:0005737">
    <property type="term" value="C:cytoplasm"/>
    <property type="evidence" value="ECO:0007669"/>
    <property type="project" value="UniProtKB-SubCell"/>
</dbReference>
<dbReference type="Pfam" id="PF00391">
    <property type="entry name" value="PEP-utilizers"/>
    <property type="match status" value="1"/>
</dbReference>
<evidence type="ECO:0000259" key="22">
    <source>
        <dbReference type="Pfam" id="PF02896"/>
    </source>
</evidence>
<dbReference type="OrthoDB" id="9765468at2"/>
<dbReference type="InterPro" id="IPR008731">
    <property type="entry name" value="PTS_EIN"/>
</dbReference>
<dbReference type="SUPFAM" id="SSF51621">
    <property type="entry name" value="Phosphoenolpyruvate/pyruvate domain"/>
    <property type="match status" value="1"/>
</dbReference>
<evidence type="ECO:0000256" key="16">
    <source>
        <dbReference type="ARBA" id="ARBA00033235"/>
    </source>
</evidence>
<dbReference type="GO" id="GO:0046872">
    <property type="term" value="F:metal ion binding"/>
    <property type="evidence" value="ECO:0007669"/>
    <property type="project" value="UniProtKB-KW"/>
</dbReference>
<keyword evidence="10 17" id="KW-0762">Sugar transport</keyword>
<keyword evidence="14 17" id="KW-0418">Kinase</keyword>
<dbReference type="InterPro" id="IPR040442">
    <property type="entry name" value="Pyrv_kinase-like_dom_sf"/>
</dbReference>
<dbReference type="Proteomes" id="UP000189674">
    <property type="component" value="Chromosome"/>
</dbReference>
<evidence type="ECO:0000256" key="11">
    <source>
        <dbReference type="ARBA" id="ARBA00022679"/>
    </source>
</evidence>
<dbReference type="InterPro" id="IPR036618">
    <property type="entry name" value="PtsI_HPr-bd_sf"/>
</dbReference>
<evidence type="ECO:0000256" key="14">
    <source>
        <dbReference type="ARBA" id="ARBA00022777"/>
    </source>
</evidence>
<feature type="domain" description="PEP-utilising enzyme C-terminal" evidence="22">
    <location>
        <begin position="253"/>
        <end position="541"/>
    </location>
</feature>
<accession>A0A1U9NLU6</accession>
<keyword evidence="13 17" id="KW-0479">Metal-binding</keyword>
<dbReference type="SUPFAM" id="SSF52009">
    <property type="entry name" value="Phosphohistidine domain"/>
    <property type="match status" value="1"/>
</dbReference>
<evidence type="ECO:0000256" key="20">
    <source>
        <dbReference type="PIRSR" id="PIRSR000732-3"/>
    </source>
</evidence>
<evidence type="ECO:0000259" key="23">
    <source>
        <dbReference type="Pfam" id="PF05524"/>
    </source>
</evidence>
<keyword evidence="15 17" id="KW-0460">Magnesium</keyword>
<dbReference type="InterPro" id="IPR015813">
    <property type="entry name" value="Pyrv/PenolPyrv_kinase-like_dom"/>
</dbReference>
<comment type="cofactor">
    <cofactor evidence="2 17 20">
        <name>Mg(2+)</name>
        <dbReference type="ChEBI" id="CHEBI:18420"/>
    </cofactor>
</comment>
<evidence type="ECO:0000256" key="3">
    <source>
        <dbReference type="ARBA" id="ARBA00002728"/>
    </source>
</evidence>
<keyword evidence="9 17" id="KW-0963">Cytoplasm</keyword>
<evidence type="ECO:0000256" key="9">
    <source>
        <dbReference type="ARBA" id="ARBA00022490"/>
    </source>
</evidence>
<dbReference type="Gene3D" id="3.20.20.60">
    <property type="entry name" value="Phosphoenolpyruvate-binding domains"/>
    <property type="match status" value="1"/>
</dbReference>
<dbReference type="PROSITE" id="PS00742">
    <property type="entry name" value="PEP_ENZYMES_2"/>
    <property type="match status" value="1"/>
</dbReference>
<keyword evidence="12 17" id="KW-0598">Phosphotransferase system</keyword>
<evidence type="ECO:0000256" key="17">
    <source>
        <dbReference type="PIRNR" id="PIRNR000732"/>
    </source>
</evidence>
<evidence type="ECO:0000256" key="12">
    <source>
        <dbReference type="ARBA" id="ARBA00022683"/>
    </source>
</evidence>
<comment type="catalytic activity">
    <reaction evidence="1 17">
        <text>L-histidyl-[protein] + phosphoenolpyruvate = N(pros)-phospho-L-histidyl-[protein] + pyruvate</text>
        <dbReference type="Rhea" id="RHEA:23880"/>
        <dbReference type="Rhea" id="RHEA-COMP:9745"/>
        <dbReference type="Rhea" id="RHEA-COMP:9746"/>
        <dbReference type="ChEBI" id="CHEBI:15361"/>
        <dbReference type="ChEBI" id="CHEBI:29979"/>
        <dbReference type="ChEBI" id="CHEBI:58702"/>
        <dbReference type="ChEBI" id="CHEBI:64837"/>
        <dbReference type="EC" id="2.7.3.9"/>
    </reaction>
</comment>
<protein>
    <recommendedName>
        <fullName evidence="7 17">Phosphoenolpyruvate-protein phosphotransferase</fullName>
        <ecNumber evidence="6 17">2.7.3.9</ecNumber>
    </recommendedName>
    <alternativeName>
        <fullName evidence="16 17">Phosphotransferase system, enzyme I</fullName>
    </alternativeName>
</protein>
<dbReference type="AlphaFoldDB" id="A0A1U9NLU6"/>
<dbReference type="GO" id="GO:0009401">
    <property type="term" value="P:phosphoenolpyruvate-dependent sugar phosphotransferase system"/>
    <property type="evidence" value="ECO:0007669"/>
    <property type="project" value="UniProtKB-KW"/>
</dbReference>
<dbReference type="EC" id="2.7.3.9" evidence="6 17"/>
<dbReference type="GO" id="GO:0016301">
    <property type="term" value="F:kinase activity"/>
    <property type="evidence" value="ECO:0007669"/>
    <property type="project" value="UniProtKB-KW"/>
</dbReference>
<feature type="domain" description="PEP-utilising enzyme mobile" evidence="21">
    <location>
        <begin position="155"/>
        <end position="226"/>
    </location>
</feature>
<feature type="active site" description="Proton donor" evidence="18">
    <location>
        <position position="503"/>
    </location>
</feature>
<dbReference type="Gene3D" id="3.50.30.10">
    <property type="entry name" value="Phosphohistidine domain"/>
    <property type="match status" value="1"/>
</dbReference>
<feature type="binding site" evidence="20">
    <location>
        <position position="432"/>
    </location>
    <ligand>
        <name>Mg(2+)</name>
        <dbReference type="ChEBI" id="CHEBI:18420"/>
    </ligand>
</feature>
<dbReference type="InterPro" id="IPR050499">
    <property type="entry name" value="PEP-utilizing_PTS_enzyme"/>
</dbReference>
<evidence type="ECO:0000256" key="8">
    <source>
        <dbReference type="ARBA" id="ARBA00022448"/>
    </source>
</evidence>
<evidence type="ECO:0000256" key="13">
    <source>
        <dbReference type="ARBA" id="ARBA00022723"/>
    </source>
</evidence>
<dbReference type="STRING" id="1936003.STSP2_02055"/>
<evidence type="ECO:0000313" key="24">
    <source>
        <dbReference type="EMBL" id="AQT68879.1"/>
    </source>
</evidence>
<dbReference type="GO" id="GO:0008965">
    <property type="term" value="F:phosphoenolpyruvate-protein phosphotransferase activity"/>
    <property type="evidence" value="ECO:0007669"/>
    <property type="project" value="UniProtKB-EC"/>
</dbReference>
<dbReference type="KEGG" id="alus:STSP2_02055"/>
<feature type="binding site" evidence="20">
    <location>
        <position position="456"/>
    </location>
    <ligand>
        <name>Mg(2+)</name>
        <dbReference type="ChEBI" id="CHEBI:18420"/>
    </ligand>
</feature>
<feature type="binding site" evidence="19">
    <location>
        <begin position="455"/>
        <end position="456"/>
    </location>
    <ligand>
        <name>phosphoenolpyruvate</name>
        <dbReference type="ChEBI" id="CHEBI:58702"/>
    </ligand>
</feature>